<keyword evidence="2" id="KW-1185">Reference proteome</keyword>
<proteinExistence type="predicted"/>
<name>A0A4U9RHW5_HATHI</name>
<evidence type="ECO:0000313" key="2">
    <source>
        <dbReference type="Proteomes" id="UP000308489"/>
    </source>
</evidence>
<reference evidence="1 2" key="1">
    <citation type="submission" date="2019-05" db="EMBL/GenBank/DDBJ databases">
        <authorList>
            <consortium name="Pathogen Informatics"/>
        </authorList>
    </citation>
    <scope>NUCLEOTIDE SEQUENCE [LARGE SCALE GENOMIC DNA]</scope>
    <source>
        <strain evidence="1 2">NCTC503</strain>
    </source>
</reference>
<dbReference type="RefSeq" id="WP_138209916.1">
    <property type="nucleotide sequence ID" value="NZ_CBCRUQ010000020.1"/>
</dbReference>
<evidence type="ECO:0000313" key="1">
    <source>
        <dbReference type="EMBL" id="VTQ88400.1"/>
    </source>
</evidence>
<organism evidence="1 2">
    <name type="scientific">Hathewaya histolytica</name>
    <name type="common">Clostridium histolyticum</name>
    <dbReference type="NCBI Taxonomy" id="1498"/>
    <lineage>
        <taxon>Bacteria</taxon>
        <taxon>Bacillati</taxon>
        <taxon>Bacillota</taxon>
        <taxon>Clostridia</taxon>
        <taxon>Eubacteriales</taxon>
        <taxon>Clostridiaceae</taxon>
        <taxon>Hathewaya</taxon>
    </lineage>
</organism>
<dbReference type="EMBL" id="LR590481">
    <property type="protein sequence ID" value="VTQ88400.1"/>
    <property type="molecule type" value="Genomic_DNA"/>
</dbReference>
<gene>
    <name evidence="1" type="ORF">NCTC503_01234</name>
</gene>
<dbReference type="KEGG" id="hhw:NCTC503_01234"/>
<dbReference type="AlphaFoldDB" id="A0A4U9RHW5"/>
<dbReference type="Proteomes" id="UP000308489">
    <property type="component" value="Chromosome 1"/>
</dbReference>
<protein>
    <submittedName>
        <fullName evidence="1">Uncharacterized protein</fullName>
    </submittedName>
</protein>
<sequence length="69" mass="7948">MGDIKLTVTQEKREETIDKILILIENQFEGVEVTALFTKVLLQEAIRIIEDRCLLAPISVINHTLENRE</sequence>
<dbReference type="OrthoDB" id="1941488at2"/>
<accession>A0A4U9RHW5</accession>